<feature type="domain" description="Acyl-CoA dehydrogenase C-terminal" evidence="2">
    <location>
        <begin position="4"/>
        <end position="104"/>
    </location>
</feature>
<reference evidence="3 4" key="1">
    <citation type="submission" date="2022-11" db="EMBL/GenBank/DDBJ databases">
        <title>Draft genome sequence of Saccharopolyspora sp. WRP15-2 isolated from rhizosphere soils of wild rice in Thailand.</title>
        <authorList>
            <person name="Duangmal K."/>
            <person name="Kammanee S."/>
            <person name="Muangham S."/>
        </authorList>
    </citation>
    <scope>NUCLEOTIDE SEQUENCE [LARGE SCALE GENOMIC DNA]</scope>
    <source>
        <strain evidence="3 4">WRP15-2</strain>
    </source>
</reference>
<evidence type="ECO:0000256" key="1">
    <source>
        <dbReference type="ARBA" id="ARBA00023002"/>
    </source>
</evidence>
<dbReference type="InterPro" id="IPR013107">
    <property type="entry name" value="Acyl-CoA_DH_C"/>
</dbReference>
<keyword evidence="4" id="KW-1185">Reference proteome</keyword>
<protein>
    <submittedName>
        <fullName evidence="3">Acyl-CoA dehydrogenase family protein</fullName>
    </submittedName>
</protein>
<evidence type="ECO:0000259" key="2">
    <source>
        <dbReference type="Pfam" id="PF08028"/>
    </source>
</evidence>
<dbReference type="RefSeq" id="WP_270953225.1">
    <property type="nucleotide sequence ID" value="NZ_JAQGLA010000086.1"/>
</dbReference>
<dbReference type="Pfam" id="PF08028">
    <property type="entry name" value="Acyl-CoA_dh_2"/>
    <property type="match status" value="1"/>
</dbReference>
<comment type="caution">
    <text evidence="3">The sequence shown here is derived from an EMBL/GenBank/DDBJ whole genome shotgun (WGS) entry which is preliminary data.</text>
</comment>
<organism evidence="3 4">
    <name type="scientific">Saccharopolyspora oryzae</name>
    <dbReference type="NCBI Taxonomy" id="2997343"/>
    <lineage>
        <taxon>Bacteria</taxon>
        <taxon>Bacillati</taxon>
        <taxon>Actinomycetota</taxon>
        <taxon>Actinomycetes</taxon>
        <taxon>Pseudonocardiales</taxon>
        <taxon>Pseudonocardiaceae</taxon>
        <taxon>Saccharopolyspora</taxon>
    </lineage>
</organism>
<evidence type="ECO:0000313" key="4">
    <source>
        <dbReference type="Proteomes" id="UP001210380"/>
    </source>
</evidence>
<evidence type="ECO:0000313" key="3">
    <source>
        <dbReference type="EMBL" id="MDA3630092.1"/>
    </source>
</evidence>
<dbReference type="SUPFAM" id="SSF47203">
    <property type="entry name" value="Acyl-CoA dehydrogenase C-terminal domain-like"/>
    <property type="match status" value="1"/>
</dbReference>
<dbReference type="EMBL" id="JAQGLA010000086">
    <property type="protein sequence ID" value="MDA3630092.1"/>
    <property type="molecule type" value="Genomic_DNA"/>
</dbReference>
<proteinExistence type="predicted"/>
<feature type="non-terminal residue" evidence="3">
    <location>
        <position position="1"/>
    </location>
</feature>
<dbReference type="Gene3D" id="1.20.140.10">
    <property type="entry name" value="Butyryl-CoA Dehydrogenase, subunit A, domain 3"/>
    <property type="match status" value="1"/>
</dbReference>
<dbReference type="Proteomes" id="UP001210380">
    <property type="component" value="Unassembled WGS sequence"/>
</dbReference>
<dbReference type="InterPro" id="IPR036250">
    <property type="entry name" value="AcylCo_DH-like_C"/>
</dbReference>
<accession>A0ABT4V9W3</accession>
<name>A0ABT4V9W3_9PSEU</name>
<gene>
    <name evidence="3" type="ORF">OU415_32015</name>
</gene>
<sequence length="129" mass="13886">EAGVETAAEDPLTIQRFGELAVRLRAAEALLEKAGAELDAARADLDADSAATASIAVATAKVFADGVAVELSSALFEVSGTRSSLAETNLHRHWRNARTHTLHDPVRWKVQHIGRYVLNGTRPPRHGQI</sequence>
<keyword evidence="1" id="KW-0560">Oxidoreductase</keyword>